<protein>
    <recommendedName>
        <fullName evidence="3">nucleoside-diphosphate kinase</fullName>
        <ecNumber evidence="3">2.7.4.6</ecNumber>
    </recommendedName>
</protein>
<evidence type="ECO:0000313" key="11">
    <source>
        <dbReference type="Proteomes" id="UP000675554"/>
    </source>
</evidence>
<dbReference type="InterPro" id="IPR034907">
    <property type="entry name" value="NDK-like_dom"/>
</dbReference>
<dbReference type="SMART" id="SM00562">
    <property type="entry name" value="NDK"/>
    <property type="match status" value="1"/>
</dbReference>
<evidence type="ECO:0000256" key="2">
    <source>
        <dbReference type="ARBA" id="ARBA00008142"/>
    </source>
</evidence>
<proteinExistence type="inferred from homology"/>
<keyword evidence="6" id="KW-0546">Nucleotide metabolism</keyword>
<evidence type="ECO:0000256" key="1">
    <source>
        <dbReference type="ARBA" id="ARBA00001946"/>
    </source>
</evidence>
<reference evidence="10" key="1">
    <citation type="submission" date="2021-04" db="EMBL/GenBank/DDBJ databases">
        <title>Sequencing of actinobacteria type strains.</title>
        <authorList>
            <person name="Nguyen G.-S."/>
            <person name="Wentzel A."/>
        </authorList>
    </citation>
    <scope>NUCLEOTIDE SEQUENCE</scope>
    <source>
        <strain evidence="10">DSM 42095</strain>
    </source>
</reference>
<evidence type="ECO:0000256" key="3">
    <source>
        <dbReference type="ARBA" id="ARBA00012966"/>
    </source>
</evidence>
<keyword evidence="5" id="KW-0418">Kinase</keyword>
<dbReference type="PANTHER" id="PTHR11349">
    <property type="entry name" value="NUCLEOSIDE DIPHOSPHATE KINASE"/>
    <property type="match status" value="1"/>
</dbReference>
<evidence type="ECO:0000256" key="5">
    <source>
        <dbReference type="ARBA" id="ARBA00022777"/>
    </source>
</evidence>
<feature type="region of interest" description="Disordered" evidence="8">
    <location>
        <begin position="1"/>
        <end position="35"/>
    </location>
</feature>
<dbReference type="PROSITE" id="PS51374">
    <property type="entry name" value="NDPK_LIKE"/>
    <property type="match status" value="1"/>
</dbReference>
<organism evidence="10 11">
    <name type="scientific">Streptomyces daliensis</name>
    <dbReference type="NCBI Taxonomy" id="299421"/>
    <lineage>
        <taxon>Bacteria</taxon>
        <taxon>Bacillati</taxon>
        <taxon>Actinomycetota</taxon>
        <taxon>Actinomycetes</taxon>
        <taxon>Kitasatosporales</taxon>
        <taxon>Streptomycetaceae</taxon>
        <taxon>Streptomyces</taxon>
    </lineage>
</organism>
<gene>
    <name evidence="10" type="ORF">KDA82_31045</name>
</gene>
<dbReference type="GO" id="GO:0009117">
    <property type="term" value="P:nucleotide metabolic process"/>
    <property type="evidence" value="ECO:0007669"/>
    <property type="project" value="UniProtKB-KW"/>
</dbReference>
<keyword evidence="11" id="KW-1185">Reference proteome</keyword>
<dbReference type="GO" id="GO:0004550">
    <property type="term" value="F:nucleoside diphosphate kinase activity"/>
    <property type="evidence" value="ECO:0007669"/>
    <property type="project" value="UniProtKB-EC"/>
</dbReference>
<keyword evidence="4" id="KW-0808">Transferase</keyword>
<evidence type="ECO:0000256" key="8">
    <source>
        <dbReference type="SAM" id="MobiDB-lite"/>
    </source>
</evidence>
<feature type="domain" description="Nucleoside diphosphate kinase-like" evidence="9">
    <location>
        <begin position="47"/>
        <end position="201"/>
    </location>
</feature>
<evidence type="ECO:0000256" key="4">
    <source>
        <dbReference type="ARBA" id="ARBA00022679"/>
    </source>
</evidence>
<dbReference type="EMBL" id="JAGSMN010000898">
    <property type="protein sequence ID" value="MBR7677352.1"/>
    <property type="molecule type" value="Genomic_DNA"/>
</dbReference>
<evidence type="ECO:0000256" key="7">
    <source>
        <dbReference type="PROSITE-ProRule" id="PRU00706"/>
    </source>
</evidence>
<evidence type="ECO:0000256" key="6">
    <source>
        <dbReference type="ARBA" id="ARBA00023080"/>
    </source>
</evidence>
<evidence type="ECO:0000313" key="10">
    <source>
        <dbReference type="EMBL" id="MBR7677352.1"/>
    </source>
</evidence>
<accession>A0A8T4J1T5</accession>
<feature type="compositionally biased region" description="Low complexity" evidence="8">
    <location>
        <begin position="1"/>
        <end position="12"/>
    </location>
</feature>
<dbReference type="Gene3D" id="3.30.70.141">
    <property type="entry name" value="Nucleoside diphosphate kinase-like domain"/>
    <property type="match status" value="1"/>
</dbReference>
<dbReference type="EC" id="2.7.4.6" evidence="3"/>
<comment type="caution">
    <text evidence="10">The sequence shown here is derived from an EMBL/GenBank/DDBJ whole genome shotgun (WGS) entry which is preliminary data.</text>
</comment>
<dbReference type="AlphaFoldDB" id="A0A8T4J1T5"/>
<comment type="similarity">
    <text evidence="2 7">Belongs to the NDK family.</text>
</comment>
<comment type="caution">
    <text evidence="7">Lacks conserved residue(s) required for the propagation of feature annotation.</text>
</comment>
<comment type="cofactor">
    <cofactor evidence="1">
        <name>Mg(2+)</name>
        <dbReference type="ChEBI" id="CHEBI:18420"/>
    </cofactor>
</comment>
<name>A0A8T4J1T5_9ACTN</name>
<dbReference type="SUPFAM" id="SSF54919">
    <property type="entry name" value="Nucleoside diphosphate kinase, NDK"/>
    <property type="match status" value="1"/>
</dbReference>
<evidence type="ECO:0000259" key="9">
    <source>
        <dbReference type="SMART" id="SM00562"/>
    </source>
</evidence>
<dbReference type="InterPro" id="IPR036850">
    <property type="entry name" value="NDK-like_dom_sf"/>
</dbReference>
<sequence>MACRPGPGAALPGGPPLAHPHARHTGRAPVTGRRPEHVGQVLAGVDWERWSVVLLKPDCLRRGLADTVLDRLARAATLTARREVTVAAWQIHVHYWDLLAGADWFDRDIPAALEAAYVGHRVTVALAHGRPGLPARLRALLGHYDPHRAAPGTIRGDLGTDSLTAAKHEGRLVENLIHTSDDADAVARDFGTWYGAAQHHLLTPPAAQDGDS</sequence>
<dbReference type="Proteomes" id="UP000675554">
    <property type="component" value="Unassembled WGS sequence"/>
</dbReference>
<dbReference type="Pfam" id="PF00334">
    <property type="entry name" value="NDK"/>
    <property type="match status" value="1"/>
</dbReference>